<name>F2D177_HORVV</name>
<dbReference type="AlphaFoldDB" id="F2D177"/>
<feature type="transmembrane region" description="Helical" evidence="1">
    <location>
        <begin position="99"/>
        <end position="121"/>
    </location>
</feature>
<proteinExistence type="evidence at transcript level"/>
<keyword evidence="1" id="KW-1133">Transmembrane helix</keyword>
<organism evidence="2">
    <name type="scientific">Hordeum vulgare subsp. vulgare</name>
    <name type="common">Domesticated barley</name>
    <dbReference type="NCBI Taxonomy" id="112509"/>
    <lineage>
        <taxon>Eukaryota</taxon>
        <taxon>Viridiplantae</taxon>
        <taxon>Streptophyta</taxon>
        <taxon>Embryophyta</taxon>
        <taxon>Tracheophyta</taxon>
        <taxon>Spermatophyta</taxon>
        <taxon>Magnoliopsida</taxon>
        <taxon>Liliopsida</taxon>
        <taxon>Poales</taxon>
        <taxon>Poaceae</taxon>
        <taxon>BOP clade</taxon>
        <taxon>Pooideae</taxon>
        <taxon>Triticodae</taxon>
        <taxon>Triticeae</taxon>
        <taxon>Hordeinae</taxon>
        <taxon>Hordeum</taxon>
    </lineage>
</organism>
<reference evidence="2" key="1">
    <citation type="journal article" date="2011" name="Plant Physiol.">
        <title>Comprehensive sequence analysis of 24,783 barley full-length cDNAs derived from 12 clone libraries.</title>
        <authorList>
            <person name="Matsumoto T."/>
            <person name="Tanaka T."/>
            <person name="Sakai H."/>
            <person name="Amano N."/>
            <person name="Kanamori H."/>
            <person name="Kurita K."/>
            <person name="Kikuta A."/>
            <person name="Kamiya K."/>
            <person name="Yamamoto M."/>
            <person name="Ikawa H."/>
            <person name="Fujii N."/>
            <person name="Hori K."/>
            <person name="Itoh T."/>
            <person name="Sato K."/>
        </authorList>
    </citation>
    <scope>NUCLEOTIDE SEQUENCE</scope>
    <source>
        <tissue evidence="2">Shoot</tissue>
    </source>
</reference>
<feature type="transmembrane region" description="Helical" evidence="1">
    <location>
        <begin position="168"/>
        <end position="192"/>
    </location>
</feature>
<feature type="transmembrane region" description="Helical" evidence="1">
    <location>
        <begin position="212"/>
        <end position="235"/>
    </location>
</feature>
<evidence type="ECO:0000256" key="1">
    <source>
        <dbReference type="SAM" id="Phobius"/>
    </source>
</evidence>
<evidence type="ECO:0000313" key="2">
    <source>
        <dbReference type="EMBL" id="BAJ88848.1"/>
    </source>
</evidence>
<feature type="transmembrane region" description="Helical" evidence="1">
    <location>
        <begin position="21"/>
        <end position="44"/>
    </location>
</feature>
<keyword evidence="1" id="KW-0472">Membrane</keyword>
<sequence length="270" mass="30479">MADREKDFEEQRARGMDPAQRIWMFAMYIFHWACIGAAIMIIVAEGFVMENSLRRFTEQFGVGEAPARGYQNDQDYNPTCGYVQMTNVPKHLGSVVWSAGWQIFIIIAALIIIFADLALALPNNNNICWRIVKSLWLDGMTYDQKTAQADPYGQYGASGQTTPKPIPFFLGALAFFKVFLTFGFLSQSFYGLDTGEDPWGEKTGPDTQLFCLWAGFILAGSALTGLVSGAFLFLAKAPRELSDERYPYGLRNPRPAYPTSRYPRFPFNRY</sequence>
<keyword evidence="1" id="KW-0812">Transmembrane</keyword>
<dbReference type="EMBL" id="AK357634">
    <property type="protein sequence ID" value="BAJ88848.1"/>
    <property type="molecule type" value="mRNA"/>
</dbReference>
<protein>
    <submittedName>
        <fullName evidence="2">Predicted protein</fullName>
    </submittedName>
</protein>
<accession>F2D177</accession>